<accession>A0A1J7IV14</accession>
<sequence length="173" mass="19160">MRIASGAAIYTRRKELHKRLRTVVTRILAQKEPEFVFVTKSATSDVPSADVAMAETFVAAAAMILRHHTELRDPAAARRFKVSEHAKAIMGYDPEDWNGSLALAIGFAFLRGQKKYPALTASRPTFQPPVARHLIFPALSPPLLAWPSNSNDSARQSSCFGFDCGRHEFCFKG</sequence>
<name>A0A1J7IV14_9PEZI</name>
<proteinExistence type="predicted"/>
<keyword evidence="2" id="KW-1185">Reference proteome</keyword>
<reference evidence="1 2" key="1">
    <citation type="submission" date="2016-10" db="EMBL/GenBank/DDBJ databases">
        <title>Draft genome sequence of Coniochaeta ligniaria NRRL30616, a lignocellulolytic fungus for bioabatement of inhibitors in plant biomass hydrolysates.</title>
        <authorList>
            <consortium name="DOE Joint Genome Institute"/>
            <person name="Jimenez D.J."/>
            <person name="Hector R.E."/>
            <person name="Riley R."/>
            <person name="Sun H."/>
            <person name="Grigoriev I.V."/>
            <person name="Van Elsas J.D."/>
            <person name="Nichols N.N."/>
        </authorList>
    </citation>
    <scope>NUCLEOTIDE SEQUENCE [LARGE SCALE GENOMIC DNA]</scope>
    <source>
        <strain evidence="1 2">NRRL 30616</strain>
    </source>
</reference>
<evidence type="ECO:0000313" key="1">
    <source>
        <dbReference type="EMBL" id="OIW31519.1"/>
    </source>
</evidence>
<dbReference type="EMBL" id="KV875095">
    <property type="protein sequence ID" value="OIW31519.1"/>
    <property type="molecule type" value="Genomic_DNA"/>
</dbReference>
<dbReference type="AlphaFoldDB" id="A0A1J7IV14"/>
<dbReference type="Proteomes" id="UP000182658">
    <property type="component" value="Unassembled WGS sequence"/>
</dbReference>
<protein>
    <submittedName>
        <fullName evidence="1">Uncharacterized protein</fullName>
    </submittedName>
</protein>
<organism evidence="1 2">
    <name type="scientific">Coniochaeta ligniaria NRRL 30616</name>
    <dbReference type="NCBI Taxonomy" id="1408157"/>
    <lineage>
        <taxon>Eukaryota</taxon>
        <taxon>Fungi</taxon>
        <taxon>Dikarya</taxon>
        <taxon>Ascomycota</taxon>
        <taxon>Pezizomycotina</taxon>
        <taxon>Sordariomycetes</taxon>
        <taxon>Sordariomycetidae</taxon>
        <taxon>Coniochaetales</taxon>
        <taxon>Coniochaetaceae</taxon>
        <taxon>Coniochaeta</taxon>
    </lineage>
</organism>
<evidence type="ECO:0000313" key="2">
    <source>
        <dbReference type="Proteomes" id="UP000182658"/>
    </source>
</evidence>
<gene>
    <name evidence="1" type="ORF">CONLIGDRAFT_677992</name>
</gene>
<dbReference type="InParanoid" id="A0A1J7IV14"/>